<protein>
    <submittedName>
        <fullName evidence="2">Uncharacterized protein</fullName>
    </submittedName>
</protein>
<gene>
    <name evidence="2" type="ORF">BDV24DRAFT_146073</name>
</gene>
<sequence length="58" mass="6883">YDGCIILRPHSQSVLSSNVMFLFWTHMTLVHLLTPQLRYIIMLQSRLHQREIFSPKGE</sequence>
<evidence type="ECO:0000313" key="2">
    <source>
        <dbReference type="EMBL" id="KAE8334299.1"/>
    </source>
</evidence>
<evidence type="ECO:0000256" key="1">
    <source>
        <dbReference type="SAM" id="Phobius"/>
    </source>
</evidence>
<reference evidence="2" key="1">
    <citation type="submission" date="2019-04" db="EMBL/GenBank/DDBJ databases">
        <title>Friends and foes A comparative genomics study of 23 Aspergillus species from section Flavi.</title>
        <authorList>
            <consortium name="DOE Joint Genome Institute"/>
            <person name="Kjaerbolling I."/>
            <person name="Vesth T."/>
            <person name="Frisvad J.C."/>
            <person name="Nybo J.L."/>
            <person name="Theobald S."/>
            <person name="Kildgaard S."/>
            <person name="Isbrandt T."/>
            <person name="Kuo A."/>
            <person name="Sato A."/>
            <person name="Lyhne E.K."/>
            <person name="Kogle M.E."/>
            <person name="Wiebenga A."/>
            <person name="Kun R.S."/>
            <person name="Lubbers R.J."/>
            <person name="Makela M.R."/>
            <person name="Barry K."/>
            <person name="Chovatia M."/>
            <person name="Clum A."/>
            <person name="Daum C."/>
            <person name="Haridas S."/>
            <person name="He G."/>
            <person name="LaButti K."/>
            <person name="Lipzen A."/>
            <person name="Mondo S."/>
            <person name="Riley R."/>
            <person name="Salamov A."/>
            <person name="Simmons B.A."/>
            <person name="Magnuson J.K."/>
            <person name="Henrissat B."/>
            <person name="Mortensen U.H."/>
            <person name="Larsen T.O."/>
            <person name="Devries R.P."/>
            <person name="Grigoriev I.V."/>
            <person name="Machida M."/>
            <person name="Baker S.E."/>
            <person name="Andersen M.R."/>
        </authorList>
    </citation>
    <scope>NUCLEOTIDE SEQUENCE</scope>
    <source>
        <strain evidence="2">CBS 117612</strain>
    </source>
</reference>
<accession>A0A5N6XQ80</accession>
<name>A0A5N6XQ80_9EURO</name>
<feature type="non-terminal residue" evidence="2">
    <location>
        <position position="1"/>
    </location>
</feature>
<organism evidence="2">
    <name type="scientific">Aspergillus arachidicola</name>
    <dbReference type="NCBI Taxonomy" id="656916"/>
    <lineage>
        <taxon>Eukaryota</taxon>
        <taxon>Fungi</taxon>
        <taxon>Dikarya</taxon>
        <taxon>Ascomycota</taxon>
        <taxon>Pezizomycotina</taxon>
        <taxon>Eurotiomycetes</taxon>
        <taxon>Eurotiomycetidae</taxon>
        <taxon>Eurotiales</taxon>
        <taxon>Aspergillaceae</taxon>
        <taxon>Aspergillus</taxon>
        <taxon>Aspergillus subgen. Circumdati</taxon>
    </lineage>
</organism>
<keyword evidence="1" id="KW-0472">Membrane</keyword>
<keyword evidence="1" id="KW-1133">Transmembrane helix</keyword>
<keyword evidence="1" id="KW-0812">Transmembrane</keyword>
<dbReference type="AlphaFoldDB" id="A0A5N6XQ80"/>
<proteinExistence type="predicted"/>
<feature type="transmembrane region" description="Helical" evidence="1">
    <location>
        <begin position="21"/>
        <end position="41"/>
    </location>
</feature>
<dbReference type="EMBL" id="ML737305">
    <property type="protein sequence ID" value="KAE8334299.1"/>
    <property type="molecule type" value="Genomic_DNA"/>
</dbReference>
<dbReference type="Proteomes" id="UP000325558">
    <property type="component" value="Unassembled WGS sequence"/>
</dbReference>